<evidence type="ECO:0000259" key="1">
    <source>
        <dbReference type="Pfam" id="PF03374"/>
    </source>
</evidence>
<dbReference type="Pfam" id="PF09669">
    <property type="entry name" value="Phage_pRha"/>
    <property type="match status" value="1"/>
</dbReference>
<feature type="domain" description="Antirepressor protein C-terminal" evidence="1">
    <location>
        <begin position="120"/>
        <end position="221"/>
    </location>
</feature>
<sequence>MNVLMNTAAALTMSSLEISDLVESRHDNVKVTIERLAARGVIQLPALQEVRNHIGQIVSVYPLEKRDSYVVVAQLSPEFTARLVDRWQELEAKQGPVLPQTMAQALRMAAEQAEHIEVQEAQLREAAPKVEYVDRYVAANGAKGFRQVAKLLNANEPDFRLFLQEKKIMYRLGNEWTAYQNHIDAGRFVVKTGVATRNEHAFSTTKFTPKGVEWIAGEWAKHQVAQKVVAA</sequence>
<dbReference type="InterPro" id="IPR014054">
    <property type="entry name" value="Phage_regulatory_Rha"/>
</dbReference>
<dbReference type="Pfam" id="PF03374">
    <property type="entry name" value="ANT"/>
    <property type="match status" value="1"/>
</dbReference>
<gene>
    <name evidence="2" type="ORF">H9646_16805</name>
</gene>
<dbReference type="EMBL" id="JACSQK010000009">
    <property type="protein sequence ID" value="MBD7962132.1"/>
    <property type="molecule type" value="Genomic_DNA"/>
</dbReference>
<evidence type="ECO:0000313" key="3">
    <source>
        <dbReference type="Proteomes" id="UP000634919"/>
    </source>
</evidence>
<accession>A0ABR8SF95</accession>
<name>A0ABR8SF95_9BURK</name>
<comment type="caution">
    <text evidence="2">The sequence shown here is derived from an EMBL/GenBank/DDBJ whole genome shotgun (WGS) entry which is preliminary data.</text>
</comment>
<dbReference type="InterPro" id="IPR005039">
    <property type="entry name" value="Ant_C"/>
</dbReference>
<proteinExistence type="predicted"/>
<organism evidence="2 3">
    <name type="scientific">Comamonas avium</name>
    <dbReference type="NCBI Taxonomy" id="2762231"/>
    <lineage>
        <taxon>Bacteria</taxon>
        <taxon>Pseudomonadati</taxon>
        <taxon>Pseudomonadota</taxon>
        <taxon>Betaproteobacteria</taxon>
        <taxon>Burkholderiales</taxon>
        <taxon>Comamonadaceae</taxon>
        <taxon>Comamonas</taxon>
    </lineage>
</organism>
<reference evidence="2 3" key="1">
    <citation type="submission" date="2020-08" db="EMBL/GenBank/DDBJ databases">
        <title>A Genomic Blueprint of the Chicken Gut Microbiome.</title>
        <authorList>
            <person name="Gilroy R."/>
            <person name="Ravi A."/>
            <person name="Getino M."/>
            <person name="Pursley I."/>
            <person name="Horton D.L."/>
            <person name="Alikhan N.-F."/>
            <person name="Baker D."/>
            <person name="Gharbi K."/>
            <person name="Hall N."/>
            <person name="Watson M."/>
            <person name="Adriaenssens E.M."/>
            <person name="Foster-Nyarko E."/>
            <person name="Jarju S."/>
            <person name="Secka A."/>
            <person name="Antonio M."/>
            <person name="Oren A."/>
            <person name="Chaudhuri R."/>
            <person name="La Ragione R.M."/>
            <person name="Hildebrand F."/>
            <person name="Pallen M.J."/>
        </authorList>
    </citation>
    <scope>NUCLEOTIDE SEQUENCE [LARGE SCALE GENOMIC DNA]</scope>
    <source>
        <strain evidence="2 3">Sa2CVA6</strain>
    </source>
</reference>
<dbReference type="Proteomes" id="UP000634919">
    <property type="component" value="Unassembled WGS sequence"/>
</dbReference>
<keyword evidence="3" id="KW-1185">Reference proteome</keyword>
<dbReference type="RefSeq" id="WP_191724542.1">
    <property type="nucleotide sequence ID" value="NZ_JACSQK010000009.1"/>
</dbReference>
<evidence type="ECO:0000313" key="2">
    <source>
        <dbReference type="EMBL" id="MBD7962132.1"/>
    </source>
</evidence>
<protein>
    <submittedName>
        <fullName evidence="2">Phage antirepressor KilAC domain-containing protein</fullName>
    </submittedName>
</protein>